<accession>A0A1H4SY88</accession>
<comment type="caution">
    <text evidence="2">Once thought to be involved in copper homeostasis, experiments in E.coli have shown this is not the case.</text>
</comment>
<dbReference type="EMBL" id="FNSN01000003">
    <property type="protein sequence ID" value="SEC48989.1"/>
    <property type="molecule type" value="Genomic_DNA"/>
</dbReference>
<dbReference type="RefSeq" id="WP_066214381.1">
    <property type="nucleotide sequence ID" value="NZ_FNSN01000003.1"/>
</dbReference>
<evidence type="ECO:0000313" key="4">
    <source>
        <dbReference type="Proteomes" id="UP000182652"/>
    </source>
</evidence>
<protein>
    <recommendedName>
        <fullName evidence="2">PF03932 family protein CutC</fullName>
    </recommendedName>
</protein>
<dbReference type="GO" id="GO:0005507">
    <property type="term" value="F:copper ion binding"/>
    <property type="evidence" value="ECO:0007669"/>
    <property type="project" value="TreeGrafter"/>
</dbReference>
<dbReference type="Pfam" id="PF03932">
    <property type="entry name" value="CutC"/>
    <property type="match status" value="1"/>
</dbReference>
<dbReference type="InterPro" id="IPR005627">
    <property type="entry name" value="CutC-like"/>
</dbReference>
<dbReference type="STRING" id="156980.SAMN04489745_3001"/>
<proteinExistence type="inferred from homology"/>
<comment type="subcellular location">
    <subcellularLocation>
        <location evidence="2">Cytoplasm</location>
    </subcellularLocation>
</comment>
<evidence type="ECO:0000313" key="3">
    <source>
        <dbReference type="EMBL" id="SEC48989.1"/>
    </source>
</evidence>
<keyword evidence="2" id="KW-0963">Cytoplasm</keyword>
<reference evidence="3 4" key="1">
    <citation type="submission" date="2016-10" db="EMBL/GenBank/DDBJ databases">
        <authorList>
            <person name="de Groot N.N."/>
        </authorList>
    </citation>
    <scope>NUCLEOTIDE SEQUENCE [LARGE SCALE GENOMIC DNA]</scope>
    <source>
        <strain evidence="3 4">DSM 10495</strain>
    </source>
</reference>
<dbReference type="GO" id="GO:0005737">
    <property type="term" value="C:cytoplasm"/>
    <property type="evidence" value="ECO:0007669"/>
    <property type="project" value="UniProtKB-SubCell"/>
</dbReference>
<gene>
    <name evidence="2" type="primary">cutC</name>
    <name evidence="3" type="ORF">SAMN04489745_3001</name>
</gene>
<dbReference type="PANTHER" id="PTHR12598:SF0">
    <property type="entry name" value="COPPER HOMEOSTASIS PROTEIN CUTC HOMOLOG"/>
    <property type="match status" value="1"/>
</dbReference>
<dbReference type="PANTHER" id="PTHR12598">
    <property type="entry name" value="COPPER HOMEOSTASIS PROTEIN CUTC"/>
    <property type="match status" value="1"/>
</dbReference>
<dbReference type="Proteomes" id="UP000182652">
    <property type="component" value="Unassembled WGS sequence"/>
</dbReference>
<sequence>MLLEIAVTSSSGVAIAAQEGAHRVELTTALELGGLTPSQGLMEAGMEAAGGAVEVHPLIRCRPGDFLYSAEELGLMEREIRTLISQGATGVVVGALTADGEIDREALLRLSAAARDVSDRAELTLHRAIDQVRDAESALDTVIGLGFTRVLSSGQRPTVAAGLRQLESMRRHAQGRIQIMAGGGLSLEDIPAVQAAGLDAVHLSAKKVISTAQGEAVSLGAADGADPTAYLVTDADVVRAARQAIDG</sequence>
<name>A0A1H4SY88_9MICC</name>
<keyword evidence="4" id="KW-1185">Reference proteome</keyword>
<evidence type="ECO:0000256" key="2">
    <source>
        <dbReference type="HAMAP-Rule" id="MF_00795"/>
    </source>
</evidence>
<evidence type="ECO:0000256" key="1">
    <source>
        <dbReference type="ARBA" id="ARBA00007768"/>
    </source>
</evidence>
<comment type="similarity">
    <text evidence="1 2">Belongs to the CutC family.</text>
</comment>
<organism evidence="3 4">
    <name type="scientific">Arthrobacter woluwensis</name>
    <dbReference type="NCBI Taxonomy" id="156980"/>
    <lineage>
        <taxon>Bacteria</taxon>
        <taxon>Bacillati</taxon>
        <taxon>Actinomycetota</taxon>
        <taxon>Actinomycetes</taxon>
        <taxon>Micrococcales</taxon>
        <taxon>Micrococcaceae</taxon>
        <taxon>Arthrobacter</taxon>
    </lineage>
</organism>
<dbReference type="SUPFAM" id="SSF110395">
    <property type="entry name" value="CutC-like"/>
    <property type="match status" value="1"/>
</dbReference>
<dbReference type="Gene3D" id="3.20.20.380">
    <property type="entry name" value="Copper homeostasis (CutC) domain"/>
    <property type="match status" value="1"/>
</dbReference>
<dbReference type="InterPro" id="IPR036822">
    <property type="entry name" value="CutC-like_dom_sf"/>
</dbReference>
<dbReference type="AlphaFoldDB" id="A0A1H4SY88"/>
<dbReference type="HAMAP" id="MF_00795">
    <property type="entry name" value="CutC"/>
    <property type="match status" value="1"/>
</dbReference>